<protein>
    <submittedName>
        <fullName evidence="2">Uncharacterized protein</fullName>
    </submittedName>
</protein>
<reference evidence="2 3" key="1">
    <citation type="submission" date="2015-01" db="EMBL/GenBank/DDBJ databases">
        <title>Evolution of Trichinella species and genotypes.</title>
        <authorList>
            <person name="Korhonen P.K."/>
            <person name="Edoardo P."/>
            <person name="Giuseppe L.R."/>
            <person name="Gasser R.B."/>
        </authorList>
    </citation>
    <scope>NUCLEOTIDE SEQUENCE [LARGE SCALE GENOMIC DNA]</scope>
    <source>
        <strain evidence="2">ISS470</strain>
    </source>
</reference>
<gene>
    <name evidence="2" type="ORF">T4D_1631</name>
</gene>
<organism evidence="2 3">
    <name type="scientific">Trichinella pseudospiralis</name>
    <name type="common">Parasitic roundworm</name>
    <dbReference type="NCBI Taxonomy" id="6337"/>
    <lineage>
        <taxon>Eukaryota</taxon>
        <taxon>Metazoa</taxon>
        <taxon>Ecdysozoa</taxon>
        <taxon>Nematoda</taxon>
        <taxon>Enoplea</taxon>
        <taxon>Dorylaimia</taxon>
        <taxon>Trichinellida</taxon>
        <taxon>Trichinellidae</taxon>
        <taxon>Trichinella</taxon>
    </lineage>
</organism>
<feature type="region of interest" description="Disordered" evidence="1">
    <location>
        <begin position="25"/>
        <end position="54"/>
    </location>
</feature>
<proteinExistence type="predicted"/>
<dbReference type="AlphaFoldDB" id="A0A0V1FTZ1"/>
<sequence>LTFVASGSVVTCDVKYKEWSNEKVKTRTTRSRTIEEKESLSSPREGSNALKTGF</sequence>
<feature type="non-terminal residue" evidence="2">
    <location>
        <position position="1"/>
    </location>
</feature>
<comment type="caution">
    <text evidence="2">The sequence shown here is derived from an EMBL/GenBank/DDBJ whole genome shotgun (WGS) entry which is preliminary data.</text>
</comment>
<dbReference type="OrthoDB" id="5935316at2759"/>
<feature type="non-terminal residue" evidence="2">
    <location>
        <position position="54"/>
    </location>
</feature>
<evidence type="ECO:0000313" key="2">
    <source>
        <dbReference type="EMBL" id="KRY89485.1"/>
    </source>
</evidence>
<name>A0A0V1FTZ1_TRIPS</name>
<dbReference type="EMBL" id="JYDT01000031">
    <property type="protein sequence ID" value="KRY89485.1"/>
    <property type="molecule type" value="Genomic_DNA"/>
</dbReference>
<accession>A0A0V1FTZ1</accession>
<evidence type="ECO:0000313" key="3">
    <source>
        <dbReference type="Proteomes" id="UP000054995"/>
    </source>
</evidence>
<keyword evidence="3" id="KW-1185">Reference proteome</keyword>
<evidence type="ECO:0000256" key="1">
    <source>
        <dbReference type="SAM" id="MobiDB-lite"/>
    </source>
</evidence>
<dbReference type="Proteomes" id="UP000054995">
    <property type="component" value="Unassembled WGS sequence"/>
</dbReference>